<dbReference type="Ensembl" id="ENSAPOT00000034671.1">
    <property type="protein sequence ID" value="ENSAPOP00000019035.1"/>
    <property type="gene ID" value="ENSAPOG00000022435.1"/>
</dbReference>
<evidence type="ECO:0000313" key="3">
    <source>
        <dbReference type="Proteomes" id="UP000257200"/>
    </source>
</evidence>
<proteinExistence type="predicted"/>
<reference evidence="2" key="1">
    <citation type="submission" date="2025-08" db="UniProtKB">
        <authorList>
            <consortium name="Ensembl"/>
        </authorList>
    </citation>
    <scope>IDENTIFICATION</scope>
</reference>
<dbReference type="PANTHER" id="PTHR45913">
    <property type="entry name" value="EPM2A-INTERACTING PROTEIN 1"/>
    <property type="match status" value="1"/>
</dbReference>
<dbReference type="GeneTree" id="ENSGT00940000160807"/>
<dbReference type="InParanoid" id="A0A3Q1GP41"/>
<accession>A0A3Q1GP41</accession>
<dbReference type="PANTHER" id="PTHR45913:SF19">
    <property type="entry name" value="LOW QUALITY PROTEIN: ZINC FINGER BED DOMAIN-CONTAINING PROTEIN 5-LIKE"/>
    <property type="match status" value="1"/>
</dbReference>
<reference evidence="2" key="2">
    <citation type="submission" date="2025-09" db="UniProtKB">
        <authorList>
            <consortium name="Ensembl"/>
        </authorList>
    </citation>
    <scope>IDENTIFICATION</scope>
</reference>
<feature type="region of interest" description="Disordered" evidence="1">
    <location>
        <begin position="1"/>
        <end position="20"/>
    </location>
</feature>
<keyword evidence="3" id="KW-1185">Reference proteome</keyword>
<feature type="compositionally biased region" description="Basic and acidic residues" evidence="1">
    <location>
        <begin position="1"/>
        <end position="10"/>
    </location>
</feature>
<sequence>QTSDEPERTEQSPSQTVSPDYSRIRLQGLKTSQQYLTASCSKQENALRASYLVAHRVAKLKKPHTIAEAMDMVREVMDQPAADKLKTIALSNDSISRRIEDMSGHFAIQMDESTDVSSRAVLIVYVRHVWDGDFQEQFLCTRDLPTTTTREEIFNSVNLYLSSVGLSWDMCVGVTTDGAASMTGKNSVVVRRILEKAPSATWNHCFLHRQALTSKDMGQVLHETLKDVIQVVNYIKRSAKNSRCFQKLCQDLGSEHLQVLYHAEVRWLSRAEITAFLSQNNSPLADVFSSKGWLALVDMQYKKISQTLGVVRPTAIIINFLNDIWFKARLRSLNLSVSQNTVGPSL</sequence>
<evidence type="ECO:0000313" key="2">
    <source>
        <dbReference type="Ensembl" id="ENSAPOP00000019035.1"/>
    </source>
</evidence>
<name>A0A3Q1GP41_9TELE</name>
<dbReference type="AlphaFoldDB" id="A0A3Q1GP41"/>
<protein>
    <submittedName>
        <fullName evidence="2">Uncharacterized protein</fullName>
    </submittedName>
</protein>
<organism evidence="2 3">
    <name type="scientific">Acanthochromis polyacanthus</name>
    <name type="common">spiny chromis</name>
    <dbReference type="NCBI Taxonomy" id="80966"/>
    <lineage>
        <taxon>Eukaryota</taxon>
        <taxon>Metazoa</taxon>
        <taxon>Chordata</taxon>
        <taxon>Craniata</taxon>
        <taxon>Vertebrata</taxon>
        <taxon>Euteleostomi</taxon>
        <taxon>Actinopterygii</taxon>
        <taxon>Neopterygii</taxon>
        <taxon>Teleostei</taxon>
        <taxon>Neoteleostei</taxon>
        <taxon>Acanthomorphata</taxon>
        <taxon>Ovalentaria</taxon>
        <taxon>Pomacentridae</taxon>
        <taxon>Acanthochromis</taxon>
    </lineage>
</organism>
<evidence type="ECO:0000256" key="1">
    <source>
        <dbReference type="SAM" id="MobiDB-lite"/>
    </source>
</evidence>
<dbReference type="Proteomes" id="UP000257200">
    <property type="component" value="Unplaced"/>
</dbReference>